<reference evidence="2 3" key="1">
    <citation type="submission" date="2017-02" db="EMBL/GenBank/DDBJ databases">
        <authorList>
            <person name="Peterson S.W."/>
        </authorList>
    </citation>
    <scope>NUCLEOTIDE SEQUENCE [LARGE SCALE GENOMIC DNA]</scope>
    <source>
        <strain evidence="2 3">DSM 25262</strain>
    </source>
</reference>
<dbReference type="AlphaFoldDB" id="A0A1T5J259"/>
<dbReference type="InterPro" id="IPR032710">
    <property type="entry name" value="NTF2-like_dom_sf"/>
</dbReference>
<dbReference type="EMBL" id="FUZU01000001">
    <property type="protein sequence ID" value="SKC45313.1"/>
    <property type="molecule type" value="Genomic_DNA"/>
</dbReference>
<dbReference type="SUPFAM" id="SSF54427">
    <property type="entry name" value="NTF2-like"/>
    <property type="match status" value="1"/>
</dbReference>
<dbReference type="Gene3D" id="3.10.450.50">
    <property type="match status" value="1"/>
</dbReference>
<name>A0A1T5J259_9BACT</name>
<keyword evidence="3" id="KW-1185">Reference proteome</keyword>
<proteinExistence type="predicted"/>
<dbReference type="Proteomes" id="UP000190961">
    <property type="component" value="Unassembled WGS sequence"/>
</dbReference>
<accession>A0A1T5J259</accession>
<feature type="domain" description="SnoaL-like" evidence="1">
    <location>
        <begin position="43"/>
        <end position="156"/>
    </location>
</feature>
<dbReference type="Pfam" id="PF12680">
    <property type="entry name" value="SnoaL_2"/>
    <property type="match status" value="1"/>
</dbReference>
<gene>
    <name evidence="2" type="ORF">SAMN05660236_0653</name>
</gene>
<evidence type="ECO:0000313" key="3">
    <source>
        <dbReference type="Proteomes" id="UP000190961"/>
    </source>
</evidence>
<organism evidence="2 3">
    <name type="scientific">Ohtaekwangia koreensis</name>
    <dbReference type="NCBI Taxonomy" id="688867"/>
    <lineage>
        <taxon>Bacteria</taxon>
        <taxon>Pseudomonadati</taxon>
        <taxon>Bacteroidota</taxon>
        <taxon>Cytophagia</taxon>
        <taxon>Cytophagales</taxon>
        <taxon>Fulvivirgaceae</taxon>
        <taxon>Ohtaekwangia</taxon>
    </lineage>
</organism>
<protein>
    <submittedName>
        <fullName evidence="2">SnoaL-like domain-containing protein</fullName>
    </submittedName>
</protein>
<evidence type="ECO:0000313" key="2">
    <source>
        <dbReference type="EMBL" id="SKC45313.1"/>
    </source>
</evidence>
<dbReference type="STRING" id="688867.SAMN05660236_0653"/>
<dbReference type="InterPro" id="IPR037401">
    <property type="entry name" value="SnoaL-like"/>
</dbReference>
<evidence type="ECO:0000259" key="1">
    <source>
        <dbReference type="Pfam" id="PF12680"/>
    </source>
</evidence>
<sequence length="174" mass="20301">MSLFYYAAFRTLEYLPANHLAHMKNNVDLLKNRSSNNRQHCIEFLEAFEAHDIDAMLDRCTHDATVQFIPLGKSFAGNVHSLGRIFWSAFLESFSNLKIIFHHTNWVEEDADRITMLITLHALHTYTFAGIKSEGRELNCKHLVIFQLNENSKITNIEVSWNHREMKAQLTDRH</sequence>